<dbReference type="EMBL" id="BGZK01000836">
    <property type="protein sequence ID" value="GBP62248.1"/>
    <property type="molecule type" value="Genomic_DNA"/>
</dbReference>
<dbReference type="Proteomes" id="UP000299102">
    <property type="component" value="Unassembled WGS sequence"/>
</dbReference>
<evidence type="ECO:0000313" key="1">
    <source>
        <dbReference type="EMBL" id="GBP62248.1"/>
    </source>
</evidence>
<comment type="caution">
    <text evidence="1">The sequence shown here is derived from an EMBL/GenBank/DDBJ whole genome shotgun (WGS) entry which is preliminary data.</text>
</comment>
<sequence length="100" mass="10972">MVVKSLISDVLGGNISNLTGPPLRAGPVKDALRRPRKVLIYSFRRILLFANGHLSRVNPAAQLGQNLLDCPLTRTKGRRIKRKCQITDAGVDRVSPGTTR</sequence>
<evidence type="ECO:0000313" key="2">
    <source>
        <dbReference type="Proteomes" id="UP000299102"/>
    </source>
</evidence>
<reference evidence="1 2" key="1">
    <citation type="journal article" date="2019" name="Commun. Biol.">
        <title>The bagworm genome reveals a unique fibroin gene that provides high tensile strength.</title>
        <authorList>
            <person name="Kono N."/>
            <person name="Nakamura H."/>
            <person name="Ohtoshi R."/>
            <person name="Tomita M."/>
            <person name="Numata K."/>
            <person name="Arakawa K."/>
        </authorList>
    </citation>
    <scope>NUCLEOTIDE SEQUENCE [LARGE SCALE GENOMIC DNA]</scope>
</reference>
<proteinExistence type="predicted"/>
<accession>A0A4C1XFQ2</accession>
<dbReference type="AlphaFoldDB" id="A0A4C1XFQ2"/>
<organism evidence="1 2">
    <name type="scientific">Eumeta variegata</name>
    <name type="common">Bagworm moth</name>
    <name type="synonym">Eumeta japonica</name>
    <dbReference type="NCBI Taxonomy" id="151549"/>
    <lineage>
        <taxon>Eukaryota</taxon>
        <taxon>Metazoa</taxon>
        <taxon>Ecdysozoa</taxon>
        <taxon>Arthropoda</taxon>
        <taxon>Hexapoda</taxon>
        <taxon>Insecta</taxon>
        <taxon>Pterygota</taxon>
        <taxon>Neoptera</taxon>
        <taxon>Endopterygota</taxon>
        <taxon>Lepidoptera</taxon>
        <taxon>Glossata</taxon>
        <taxon>Ditrysia</taxon>
        <taxon>Tineoidea</taxon>
        <taxon>Psychidae</taxon>
        <taxon>Oiketicinae</taxon>
        <taxon>Eumeta</taxon>
    </lineage>
</organism>
<keyword evidence="2" id="KW-1185">Reference proteome</keyword>
<name>A0A4C1XFQ2_EUMVA</name>
<protein>
    <submittedName>
        <fullName evidence="1">Uncharacterized protein</fullName>
    </submittedName>
</protein>
<gene>
    <name evidence="1" type="ORF">EVAR_44656_1</name>
</gene>